<accession>A0ABP7ZQ37</accession>
<dbReference type="RefSeq" id="WP_344751374.1">
    <property type="nucleotide sequence ID" value="NZ_BAABBW010000001.1"/>
</dbReference>
<reference evidence="2" key="1">
    <citation type="journal article" date="2019" name="Int. J. Syst. Evol. Microbiol.">
        <title>The Global Catalogue of Microorganisms (GCM) 10K type strain sequencing project: providing services to taxonomists for standard genome sequencing and annotation.</title>
        <authorList>
            <consortium name="The Broad Institute Genomics Platform"/>
            <consortium name="The Broad Institute Genome Sequencing Center for Infectious Disease"/>
            <person name="Wu L."/>
            <person name="Ma J."/>
        </authorList>
    </citation>
    <scope>NUCLEOTIDE SEQUENCE [LARGE SCALE GENOMIC DNA]</scope>
    <source>
        <strain evidence="2">JCM 17591</strain>
    </source>
</reference>
<evidence type="ECO:0000313" key="1">
    <source>
        <dbReference type="EMBL" id="GAA4167695.1"/>
    </source>
</evidence>
<name>A0ABP7ZQ37_9MICO</name>
<gene>
    <name evidence="1" type="ORF">GCM10022287_01630</name>
</gene>
<sequence length="221" mass="23726">MSAEDLAAESGQSPLAPWFAEGLDEQGAWQRLAPGPGIDELAARLSTVPQAFLEGDGPDVLALAGDVFDELRLSSGVHPLVGAATRIAAVSAPARIAAGLGLWLYASEELVGPFAAPLRRDTAAPALLGLALRLAPIVAPSRWLIESERREEAVRTFLLWGGMLPAGESLDDARARFELCDSLARDEALRRALDEHEHRLEVVRRLEAARAREAAARYGHE</sequence>
<evidence type="ECO:0000313" key="2">
    <source>
        <dbReference type="Proteomes" id="UP001501079"/>
    </source>
</evidence>
<keyword evidence="2" id="KW-1185">Reference proteome</keyword>
<evidence type="ECO:0008006" key="3">
    <source>
        <dbReference type="Google" id="ProtNLM"/>
    </source>
</evidence>
<proteinExistence type="predicted"/>
<organism evidence="1 2">
    <name type="scientific">Gryllotalpicola koreensis</name>
    <dbReference type="NCBI Taxonomy" id="993086"/>
    <lineage>
        <taxon>Bacteria</taxon>
        <taxon>Bacillati</taxon>
        <taxon>Actinomycetota</taxon>
        <taxon>Actinomycetes</taxon>
        <taxon>Micrococcales</taxon>
        <taxon>Microbacteriaceae</taxon>
        <taxon>Gryllotalpicola</taxon>
    </lineage>
</organism>
<comment type="caution">
    <text evidence="1">The sequence shown here is derived from an EMBL/GenBank/DDBJ whole genome shotgun (WGS) entry which is preliminary data.</text>
</comment>
<protein>
    <recommendedName>
        <fullName evidence="3">Phosphohydrolase</fullName>
    </recommendedName>
</protein>
<dbReference type="EMBL" id="BAABBW010000001">
    <property type="protein sequence ID" value="GAA4167695.1"/>
    <property type="molecule type" value="Genomic_DNA"/>
</dbReference>
<dbReference type="Proteomes" id="UP001501079">
    <property type="component" value="Unassembled WGS sequence"/>
</dbReference>